<accession>A0A449BJL9</accession>
<dbReference type="PIRSF" id="PIRSF001123">
    <property type="entry name" value="PepA_GA"/>
    <property type="match status" value="1"/>
</dbReference>
<protein>
    <submittedName>
        <fullName evidence="9">Glutamyl aminopeptidase</fullName>
        <ecNumber evidence="9">3.4.11.7</ecNumber>
    </submittedName>
</protein>
<gene>
    <name evidence="9" type="primary">pepA</name>
    <name evidence="9" type="ORF">NCTC10172_00639</name>
</gene>
<feature type="binding site" evidence="8">
    <location>
        <position position="175"/>
    </location>
    <ligand>
        <name>Zn(2+)</name>
        <dbReference type="ChEBI" id="CHEBI:29105"/>
        <label>2</label>
    </ligand>
</feature>
<dbReference type="EC" id="3.4.11.7" evidence="9"/>
<dbReference type="PANTHER" id="PTHR32481">
    <property type="entry name" value="AMINOPEPTIDASE"/>
    <property type="match status" value="1"/>
</dbReference>
<evidence type="ECO:0000313" key="10">
    <source>
        <dbReference type="Proteomes" id="UP000290909"/>
    </source>
</evidence>
<keyword evidence="10" id="KW-1185">Reference proteome</keyword>
<dbReference type="AlphaFoldDB" id="A0A449BJL9"/>
<dbReference type="InterPro" id="IPR008007">
    <property type="entry name" value="Peptidase_M42"/>
</dbReference>
<dbReference type="EMBL" id="LR215050">
    <property type="protein sequence ID" value="VEU82620.1"/>
    <property type="molecule type" value="Genomic_DNA"/>
</dbReference>
<feature type="active site" description="Proton acceptor" evidence="7">
    <location>
        <position position="207"/>
    </location>
</feature>
<dbReference type="SUPFAM" id="SSF53187">
    <property type="entry name" value="Zn-dependent exopeptidases"/>
    <property type="match status" value="1"/>
</dbReference>
<dbReference type="RefSeq" id="WP_035369242.1">
    <property type="nucleotide sequence ID" value="NZ_LR215050.1"/>
</dbReference>
<evidence type="ECO:0000256" key="6">
    <source>
        <dbReference type="PIRNR" id="PIRNR001123"/>
    </source>
</evidence>
<keyword evidence="3" id="KW-0645">Protease</keyword>
<dbReference type="InterPro" id="IPR023367">
    <property type="entry name" value="Peptidase_M42_dom2"/>
</dbReference>
<dbReference type="InterPro" id="IPR051464">
    <property type="entry name" value="Peptidase_M42_aminopept"/>
</dbReference>
<evidence type="ECO:0000313" key="9">
    <source>
        <dbReference type="EMBL" id="VEU82620.1"/>
    </source>
</evidence>
<feature type="binding site" evidence="8">
    <location>
        <position position="314"/>
    </location>
    <ligand>
        <name>Zn(2+)</name>
        <dbReference type="ChEBI" id="CHEBI:29105"/>
        <label>2</label>
    </ligand>
</feature>
<dbReference type="GO" id="GO:0046872">
    <property type="term" value="F:metal ion binding"/>
    <property type="evidence" value="ECO:0007669"/>
    <property type="project" value="UniProtKB-UniRule"/>
</dbReference>
<dbReference type="PANTHER" id="PTHR32481:SF0">
    <property type="entry name" value="AMINOPEPTIDASE YPDE-RELATED"/>
    <property type="match status" value="1"/>
</dbReference>
<feature type="binding site" evidence="8">
    <location>
        <position position="175"/>
    </location>
    <ligand>
        <name>Zn(2+)</name>
        <dbReference type="ChEBI" id="CHEBI:29105"/>
        <label>1</label>
    </ligand>
</feature>
<sequence length="351" mass="38980">MSNHYQILTELAGISSHEKNVRAYIEEVIKKYPNYQIKKDKLGSIFAYKQSKNPNAATVVVAGHMDEVGLMVRNIKPNGGIEVLPIGGLSGEVFISQVVYVYTKDGKKIPGIIGSIPPHLKTNNNTSIEALIVDVGASSKDEVLSYGINIGDMVLYETKYQDTFNKKRFIAKAIDNRYGCGLALEALEYFHETEFDFNIAIGATVQEEVGLRGAETTTNMFKPDMFIALDASPLNDIHDAGAIGKLGDGFLLRVYDPKNIMLFPLRNYFENLAQKHNIKYQAYFSMGGTDAAKAIDMHEGILATTIGLPARYIHSSVAMADYFDLDQARRMLFTLLEDLTTEKIKNLKGEN</sequence>
<evidence type="ECO:0000256" key="2">
    <source>
        <dbReference type="ARBA" id="ARBA00022438"/>
    </source>
</evidence>
<evidence type="ECO:0000256" key="5">
    <source>
        <dbReference type="ARBA" id="ARBA00022801"/>
    </source>
</evidence>
<dbReference type="STRING" id="1408416.GCA_000702765_00847"/>
<evidence type="ECO:0000256" key="8">
    <source>
        <dbReference type="PIRSR" id="PIRSR001123-2"/>
    </source>
</evidence>
<comment type="cofactor">
    <cofactor evidence="8">
        <name>a divalent metal cation</name>
        <dbReference type="ChEBI" id="CHEBI:60240"/>
    </cofactor>
    <text evidence="8">Binds 2 divalent metal cations per subunit.</text>
</comment>
<dbReference type="KEGG" id="ahk:NCTC10172_00639"/>
<keyword evidence="2 9" id="KW-0031">Aminopeptidase</keyword>
<evidence type="ECO:0000256" key="7">
    <source>
        <dbReference type="PIRSR" id="PIRSR001123-1"/>
    </source>
</evidence>
<name>A0A449BJL9_9MOLU</name>
<feature type="binding site" evidence="8">
    <location>
        <position position="64"/>
    </location>
    <ligand>
        <name>Zn(2+)</name>
        <dbReference type="ChEBI" id="CHEBI:29105"/>
        <label>1</label>
    </ligand>
</feature>
<dbReference type="Gene3D" id="3.40.630.10">
    <property type="entry name" value="Zn peptidases"/>
    <property type="match status" value="1"/>
</dbReference>
<evidence type="ECO:0000256" key="3">
    <source>
        <dbReference type="ARBA" id="ARBA00022670"/>
    </source>
</evidence>
<feature type="binding site" evidence="8">
    <location>
        <position position="208"/>
    </location>
    <ligand>
        <name>Zn(2+)</name>
        <dbReference type="ChEBI" id="CHEBI:29105"/>
        <label>2</label>
    </ligand>
</feature>
<dbReference type="GO" id="GO:0004230">
    <property type="term" value="F:glutamyl aminopeptidase activity"/>
    <property type="evidence" value="ECO:0007669"/>
    <property type="project" value="UniProtKB-EC"/>
</dbReference>
<dbReference type="GO" id="GO:0006508">
    <property type="term" value="P:proteolysis"/>
    <property type="evidence" value="ECO:0007669"/>
    <property type="project" value="UniProtKB-KW"/>
</dbReference>
<proteinExistence type="inferred from homology"/>
<evidence type="ECO:0000256" key="4">
    <source>
        <dbReference type="ARBA" id="ARBA00022723"/>
    </source>
</evidence>
<dbReference type="SUPFAM" id="SSF101821">
    <property type="entry name" value="Aminopeptidase/glucanase lid domain"/>
    <property type="match status" value="1"/>
</dbReference>
<reference evidence="9 10" key="1">
    <citation type="submission" date="2019-01" db="EMBL/GenBank/DDBJ databases">
        <authorList>
            <consortium name="Pathogen Informatics"/>
        </authorList>
    </citation>
    <scope>NUCLEOTIDE SEQUENCE [LARGE SCALE GENOMIC DNA]</scope>
    <source>
        <strain evidence="9 10">NCTC10172</strain>
    </source>
</reference>
<dbReference type="Proteomes" id="UP000290909">
    <property type="component" value="Chromosome"/>
</dbReference>
<comment type="similarity">
    <text evidence="1 6">Belongs to the peptidase M42 family.</text>
</comment>
<keyword evidence="4 8" id="KW-0479">Metal-binding</keyword>
<dbReference type="Gene3D" id="2.40.30.40">
    <property type="entry name" value="Peptidase M42, domain 2"/>
    <property type="match status" value="1"/>
</dbReference>
<keyword evidence="5 9" id="KW-0378">Hydrolase</keyword>
<feature type="binding site" evidence="8">
    <location>
        <position position="230"/>
    </location>
    <ligand>
        <name>Zn(2+)</name>
        <dbReference type="ChEBI" id="CHEBI:29105"/>
        <label>1</label>
    </ligand>
</feature>
<organism evidence="9 10">
    <name type="scientific">Acholeplasma hippikon</name>
    <dbReference type="NCBI Taxonomy" id="264636"/>
    <lineage>
        <taxon>Bacteria</taxon>
        <taxon>Bacillati</taxon>
        <taxon>Mycoplasmatota</taxon>
        <taxon>Mollicutes</taxon>
        <taxon>Acholeplasmatales</taxon>
        <taxon>Acholeplasmataceae</taxon>
        <taxon>Acholeplasma</taxon>
    </lineage>
</organism>
<evidence type="ECO:0000256" key="1">
    <source>
        <dbReference type="ARBA" id="ARBA00006272"/>
    </source>
</evidence>
<dbReference type="Pfam" id="PF05343">
    <property type="entry name" value="Peptidase_M42"/>
    <property type="match status" value="1"/>
</dbReference>